<dbReference type="EMBL" id="LVEA01000026">
    <property type="protein sequence ID" value="KYL04888.1"/>
    <property type="molecule type" value="Genomic_DNA"/>
</dbReference>
<evidence type="ECO:0000313" key="1">
    <source>
        <dbReference type="EMBL" id="KYL04888.1"/>
    </source>
</evidence>
<sequence length="59" mass="7133">MRTFEEIKTELEKWKKEKIELENEIDRASPTAFGYLNNLDKELYKTHCMIDLLEWVLGE</sequence>
<dbReference type="AlphaFoldDB" id="A0A162J1T0"/>
<dbReference type="RefSeq" id="WP_062681008.1">
    <property type="nucleotide sequence ID" value="NZ_LVEA01000026.1"/>
</dbReference>
<evidence type="ECO:0000313" key="2">
    <source>
        <dbReference type="Proteomes" id="UP000075816"/>
    </source>
</evidence>
<protein>
    <submittedName>
        <fullName evidence="1">Uncharacterized protein</fullName>
    </submittedName>
</protein>
<name>A0A162J1T0_9FUSO</name>
<organism evidence="1 2">
    <name type="scientific">Fusobacterium necrophorum subsp. funduliforme</name>
    <dbReference type="NCBI Taxonomy" id="143387"/>
    <lineage>
        <taxon>Bacteria</taxon>
        <taxon>Fusobacteriati</taxon>
        <taxon>Fusobacteriota</taxon>
        <taxon>Fusobacteriia</taxon>
        <taxon>Fusobacteriales</taxon>
        <taxon>Fusobacteriaceae</taxon>
        <taxon>Fusobacterium</taxon>
    </lineage>
</organism>
<reference evidence="1 2" key="1">
    <citation type="submission" date="2016-03" db="EMBL/GenBank/DDBJ databases">
        <title>Comparative genomics of human isolates of Fusobacterium necrophorum.</title>
        <authorList>
            <person name="Jensen A."/>
            <person name="Bank S."/>
            <person name="Andersen P.S."/>
            <person name="Kristensen L.H."/>
            <person name="Prag J."/>
        </authorList>
    </citation>
    <scope>NUCLEOTIDE SEQUENCE [LARGE SCALE GENOMIC DNA]</scope>
    <source>
        <strain evidence="1 2">LS_1264</strain>
    </source>
</reference>
<accession>A0A162J1T0</accession>
<dbReference type="Proteomes" id="UP000075816">
    <property type="component" value="Unassembled WGS sequence"/>
</dbReference>
<proteinExistence type="predicted"/>
<gene>
    <name evidence="1" type="ORF">A2J07_09820</name>
</gene>
<comment type="caution">
    <text evidence="1">The sequence shown here is derived from an EMBL/GenBank/DDBJ whole genome shotgun (WGS) entry which is preliminary data.</text>
</comment>